<keyword evidence="2" id="KW-1185">Reference proteome</keyword>
<proteinExistence type="predicted"/>
<organism evidence="1 2">
    <name type="scientific">Tetradesmus obliquus</name>
    <name type="common">Green alga</name>
    <name type="synonym">Acutodesmus obliquus</name>
    <dbReference type="NCBI Taxonomy" id="3088"/>
    <lineage>
        <taxon>Eukaryota</taxon>
        <taxon>Viridiplantae</taxon>
        <taxon>Chlorophyta</taxon>
        <taxon>core chlorophytes</taxon>
        <taxon>Chlorophyceae</taxon>
        <taxon>CS clade</taxon>
        <taxon>Sphaeropleales</taxon>
        <taxon>Scenedesmaceae</taxon>
        <taxon>Tetradesmus</taxon>
    </lineage>
</organism>
<dbReference type="Proteomes" id="UP001244341">
    <property type="component" value="Chromosome 17b"/>
</dbReference>
<dbReference type="EMBL" id="CP126224">
    <property type="protein sequence ID" value="WIA24120.1"/>
    <property type="molecule type" value="Genomic_DNA"/>
</dbReference>
<accession>A0ABY8USA8</accession>
<evidence type="ECO:0000313" key="2">
    <source>
        <dbReference type="Proteomes" id="UP001244341"/>
    </source>
</evidence>
<sequence>MASGSQKRSFAEFAGGSDPTLTVITADGGSIPAHNEVLWLVCNCLRNAPASDTWDLSSLLVNGSAVSQATVTAVLEVLYSKMGINSITVKQLASHQKHELLQQAAAQLEALLWVGFKLDLQQLLAPGLRFLRQNADRTRLLGGTLNDTEPSTLGINHSNIFSRRVLAAAGGALGAELLRRSCTQQPLGVALRSGFMTLSPAGSNEEAGFWAGPGFASYEYGVVLGPSTSFFV</sequence>
<reference evidence="1 2" key="1">
    <citation type="submission" date="2023-05" db="EMBL/GenBank/DDBJ databases">
        <title>A 100% complete, gapless, phased diploid assembly of the Scenedesmus obliquus UTEX 3031 genome.</title>
        <authorList>
            <person name="Biondi T.C."/>
            <person name="Hanschen E.R."/>
            <person name="Kwon T."/>
            <person name="Eng W."/>
            <person name="Kruse C.P.S."/>
            <person name="Koehler S.I."/>
            <person name="Kunde Y."/>
            <person name="Gleasner C.D."/>
            <person name="You Mak K.T."/>
            <person name="Polle J."/>
            <person name="Hovde B.T."/>
            <person name="Starkenburg S.R."/>
        </authorList>
    </citation>
    <scope>NUCLEOTIDE SEQUENCE [LARGE SCALE GENOMIC DNA]</scope>
    <source>
        <strain evidence="1 2">DOE0152z</strain>
    </source>
</reference>
<gene>
    <name evidence="1" type="ORF">OEZ85_013717</name>
</gene>
<protein>
    <recommendedName>
        <fullName evidence="3">BTB domain-containing protein</fullName>
    </recommendedName>
</protein>
<name>A0ABY8USA8_TETOB</name>
<evidence type="ECO:0000313" key="1">
    <source>
        <dbReference type="EMBL" id="WIA24120.1"/>
    </source>
</evidence>
<evidence type="ECO:0008006" key="3">
    <source>
        <dbReference type="Google" id="ProtNLM"/>
    </source>
</evidence>